<dbReference type="Pfam" id="PF08022">
    <property type="entry name" value="FAD_binding_8"/>
    <property type="match status" value="1"/>
</dbReference>
<dbReference type="InterPro" id="IPR013112">
    <property type="entry name" value="FAD-bd_8"/>
</dbReference>
<dbReference type="EMBL" id="JACGWO010000001">
    <property type="protein sequence ID" value="KAK4441132.1"/>
    <property type="molecule type" value="Genomic_DNA"/>
</dbReference>
<evidence type="ECO:0000256" key="7">
    <source>
        <dbReference type="ARBA" id="ARBA00022989"/>
    </source>
</evidence>
<organism evidence="13 14">
    <name type="scientific">Sesamum alatum</name>
    <dbReference type="NCBI Taxonomy" id="300844"/>
    <lineage>
        <taxon>Eukaryota</taxon>
        <taxon>Viridiplantae</taxon>
        <taxon>Streptophyta</taxon>
        <taxon>Embryophyta</taxon>
        <taxon>Tracheophyta</taxon>
        <taxon>Spermatophyta</taxon>
        <taxon>Magnoliopsida</taxon>
        <taxon>eudicotyledons</taxon>
        <taxon>Gunneridae</taxon>
        <taxon>Pentapetalae</taxon>
        <taxon>asterids</taxon>
        <taxon>lamiids</taxon>
        <taxon>Lamiales</taxon>
        <taxon>Pedaliaceae</taxon>
        <taxon>Sesamum</taxon>
    </lineage>
</organism>
<dbReference type="CDD" id="cd00051">
    <property type="entry name" value="EFh"/>
    <property type="match status" value="1"/>
</dbReference>
<keyword evidence="5" id="KW-0106">Calcium</keyword>
<comment type="caution">
    <text evidence="13">The sequence shown here is derived from an EMBL/GenBank/DDBJ whole genome shotgun (WGS) entry which is preliminary data.</text>
</comment>
<keyword evidence="9 10" id="KW-0472">Membrane</keyword>
<feature type="domain" description="FAD-binding FR-type" evidence="12">
    <location>
        <begin position="414"/>
        <end position="546"/>
    </location>
</feature>
<dbReference type="Pfam" id="PF01794">
    <property type="entry name" value="Ferric_reduct"/>
    <property type="match status" value="1"/>
</dbReference>
<evidence type="ECO:0000256" key="10">
    <source>
        <dbReference type="SAM" id="Phobius"/>
    </source>
</evidence>
<dbReference type="InterPro" id="IPR017938">
    <property type="entry name" value="Riboflavin_synthase-like_b-brl"/>
</dbReference>
<reference evidence="13" key="2">
    <citation type="journal article" date="2024" name="Plant">
        <title>Genomic evolution and insights into agronomic trait innovations of Sesamum species.</title>
        <authorList>
            <person name="Miao H."/>
            <person name="Wang L."/>
            <person name="Qu L."/>
            <person name="Liu H."/>
            <person name="Sun Y."/>
            <person name="Le M."/>
            <person name="Wang Q."/>
            <person name="Wei S."/>
            <person name="Zheng Y."/>
            <person name="Lin W."/>
            <person name="Duan Y."/>
            <person name="Cao H."/>
            <person name="Xiong S."/>
            <person name="Wang X."/>
            <person name="Wei L."/>
            <person name="Li C."/>
            <person name="Ma Q."/>
            <person name="Ju M."/>
            <person name="Zhao R."/>
            <person name="Li G."/>
            <person name="Mu C."/>
            <person name="Tian Q."/>
            <person name="Mei H."/>
            <person name="Zhang T."/>
            <person name="Gao T."/>
            <person name="Zhang H."/>
        </authorList>
    </citation>
    <scope>NUCLEOTIDE SEQUENCE</scope>
    <source>
        <strain evidence="13">3651</strain>
    </source>
</reference>
<feature type="transmembrane region" description="Helical" evidence="10">
    <location>
        <begin position="370"/>
        <end position="396"/>
    </location>
</feature>
<dbReference type="Proteomes" id="UP001293254">
    <property type="component" value="Unassembled WGS sequence"/>
</dbReference>
<dbReference type="Pfam" id="PF08414">
    <property type="entry name" value="NADPH_Ox"/>
    <property type="match status" value="1"/>
</dbReference>
<sequence length="684" mass="77800">MESKEIPELPGGNSGKWTLEKIEIDNMVDVPMGDGAAANDVNESFLKRKPSSVKKRIPVQDSTPKMGRISSGATRGLMSLRFLDRTRTGKEEDAWRAIEKRFNQNVVDGRLFKDKFGVCIGMGDSKEFAGELFEALARRRNISTENGIGIEELREFWEDMTNQDLDTRIHIFFDMCDKNGDGKLSEDEVREVLIMSASANKLSKFKQHAATYASLIMEEFDPDDQGYIEMWQLEELLRGMVGSEEGKKRAKKSETLARTMIPKEYRTPITKFLSRNSEKLYDNWKRIWVLLLWLSINLSLFIWKLNQYKHRAAFQVMGYCVCLAKAGAETVKFNMALILLPVCRRTLTQLRETFLGRVIPFDDNINFHKLIALAILLGAALHILMHCSCNIVRLTTCPKSQFDAIFGPAFDYHQPTYLGVVGSIPGITGILMMILMIFSFTLATHSFRRNVVKLPGAFHHLAGFNAFWHPFSITSAPDDDYLSVHIRTLGDWTSELKNRFAKACEPQTTKPRQGNLVRMETKAYTETPQEFPRIVIKGPYGAPAQNYKKYDILLLIGLGIGATPFISIIKDIVNNEARNNVIEMHNYLTSVYEEGDARSALIAMVQSLQHAKNGVDVVSESRIRTHFARPNWRQVFTHLAAVHPCCRIGVFYCGSQTLTKPLKKLCQEFSINTSTRFQFHKENF</sequence>
<evidence type="ECO:0000259" key="12">
    <source>
        <dbReference type="PROSITE" id="PS51384"/>
    </source>
</evidence>
<dbReference type="Gene3D" id="3.40.50.80">
    <property type="entry name" value="Nucleotide-binding domain of ferredoxin-NADP reductase (FNR) module"/>
    <property type="match status" value="2"/>
</dbReference>
<accession>A0AAE1Z380</accession>
<keyword evidence="3 10" id="KW-0812">Transmembrane</keyword>
<evidence type="ECO:0000256" key="1">
    <source>
        <dbReference type="ARBA" id="ARBA00004141"/>
    </source>
</evidence>
<evidence type="ECO:0000256" key="4">
    <source>
        <dbReference type="ARBA" id="ARBA00022827"/>
    </source>
</evidence>
<dbReference type="SUPFAM" id="SSF47473">
    <property type="entry name" value="EF-hand"/>
    <property type="match status" value="1"/>
</dbReference>
<dbReference type="InterPro" id="IPR002048">
    <property type="entry name" value="EF_hand_dom"/>
</dbReference>
<dbReference type="InterPro" id="IPR050369">
    <property type="entry name" value="RBOH/FRE"/>
</dbReference>
<dbReference type="GO" id="GO:0005509">
    <property type="term" value="F:calcium ion binding"/>
    <property type="evidence" value="ECO:0007669"/>
    <property type="project" value="InterPro"/>
</dbReference>
<protein>
    <submittedName>
        <fullName evidence="13">Respiratory burst oxidaseprotein H</fullName>
    </submittedName>
</protein>
<dbReference type="SUPFAM" id="SSF52343">
    <property type="entry name" value="Ferredoxin reductase-like, C-terminal NADP-linked domain"/>
    <property type="match status" value="1"/>
</dbReference>
<evidence type="ECO:0000256" key="9">
    <source>
        <dbReference type="ARBA" id="ARBA00023136"/>
    </source>
</evidence>
<dbReference type="Pfam" id="PF08030">
    <property type="entry name" value="NAD_binding_6"/>
    <property type="match status" value="2"/>
</dbReference>
<dbReference type="InterPro" id="IPR011992">
    <property type="entry name" value="EF-hand-dom_pair"/>
</dbReference>
<dbReference type="InterPro" id="IPR013121">
    <property type="entry name" value="Fe_red_NAD-bd_6"/>
</dbReference>
<evidence type="ECO:0000256" key="5">
    <source>
        <dbReference type="ARBA" id="ARBA00022837"/>
    </source>
</evidence>
<evidence type="ECO:0000256" key="3">
    <source>
        <dbReference type="ARBA" id="ARBA00022692"/>
    </source>
</evidence>
<evidence type="ECO:0000259" key="11">
    <source>
        <dbReference type="PROSITE" id="PS50222"/>
    </source>
</evidence>
<keyword evidence="8" id="KW-0560">Oxidoreductase</keyword>
<dbReference type="InterPro" id="IPR018247">
    <property type="entry name" value="EF_Hand_1_Ca_BS"/>
</dbReference>
<dbReference type="InterPro" id="IPR017927">
    <property type="entry name" value="FAD-bd_FR_type"/>
</dbReference>
<dbReference type="InterPro" id="IPR039261">
    <property type="entry name" value="FNR_nucleotide-bd"/>
</dbReference>
<gene>
    <name evidence="13" type="ORF">Salat_0448100</name>
</gene>
<dbReference type="AlphaFoldDB" id="A0AAE1Z380"/>
<feature type="transmembrane region" description="Helical" evidence="10">
    <location>
        <begin position="416"/>
        <end position="443"/>
    </location>
</feature>
<proteinExistence type="predicted"/>
<evidence type="ECO:0000313" key="14">
    <source>
        <dbReference type="Proteomes" id="UP001293254"/>
    </source>
</evidence>
<feature type="transmembrane region" description="Helical" evidence="10">
    <location>
        <begin position="287"/>
        <end position="305"/>
    </location>
</feature>
<dbReference type="GO" id="GO:0005886">
    <property type="term" value="C:plasma membrane"/>
    <property type="evidence" value="ECO:0007669"/>
    <property type="project" value="TreeGrafter"/>
</dbReference>
<dbReference type="PROSITE" id="PS50222">
    <property type="entry name" value="EF_HAND_2"/>
    <property type="match status" value="1"/>
</dbReference>
<dbReference type="GO" id="GO:0004601">
    <property type="term" value="F:peroxidase activity"/>
    <property type="evidence" value="ECO:0007669"/>
    <property type="project" value="InterPro"/>
</dbReference>
<feature type="domain" description="EF-hand" evidence="11">
    <location>
        <begin position="164"/>
        <end position="199"/>
    </location>
</feature>
<dbReference type="GO" id="GO:0016174">
    <property type="term" value="F:NAD(P)H oxidase H2O2-forming activity"/>
    <property type="evidence" value="ECO:0007669"/>
    <property type="project" value="TreeGrafter"/>
</dbReference>
<dbReference type="PROSITE" id="PS51384">
    <property type="entry name" value="FAD_FR"/>
    <property type="match status" value="1"/>
</dbReference>
<dbReference type="Gene3D" id="1.10.238.10">
    <property type="entry name" value="EF-hand"/>
    <property type="match status" value="1"/>
</dbReference>
<evidence type="ECO:0000256" key="6">
    <source>
        <dbReference type="ARBA" id="ARBA00022857"/>
    </source>
</evidence>
<dbReference type="PROSITE" id="PS00018">
    <property type="entry name" value="EF_HAND_1"/>
    <property type="match status" value="1"/>
</dbReference>
<name>A0AAE1Z380_9LAMI</name>
<evidence type="ECO:0000256" key="8">
    <source>
        <dbReference type="ARBA" id="ARBA00023002"/>
    </source>
</evidence>
<keyword evidence="6" id="KW-0521">NADP</keyword>
<evidence type="ECO:0000313" key="13">
    <source>
        <dbReference type="EMBL" id="KAK4441132.1"/>
    </source>
</evidence>
<dbReference type="PANTHER" id="PTHR11972:SF54">
    <property type="entry name" value="RESPIRATORY BURST OXIDASE HOMOLOG PROTEIN J-RELATED"/>
    <property type="match status" value="1"/>
</dbReference>
<comment type="subcellular location">
    <subcellularLocation>
        <location evidence="1">Membrane</location>
        <topology evidence="1">Multi-pass membrane protein</topology>
    </subcellularLocation>
</comment>
<dbReference type="PANTHER" id="PTHR11972">
    <property type="entry name" value="NADPH OXIDASE"/>
    <property type="match status" value="1"/>
</dbReference>
<evidence type="ECO:0000256" key="2">
    <source>
        <dbReference type="ARBA" id="ARBA00022630"/>
    </source>
</evidence>
<dbReference type="SUPFAM" id="SSF63380">
    <property type="entry name" value="Riboflavin synthase domain-like"/>
    <property type="match status" value="1"/>
</dbReference>
<keyword evidence="14" id="KW-1185">Reference proteome</keyword>
<keyword evidence="4" id="KW-0274">FAD</keyword>
<keyword evidence="2" id="KW-0285">Flavoprotein</keyword>
<feature type="transmembrane region" description="Helical" evidence="10">
    <location>
        <begin position="552"/>
        <end position="569"/>
    </location>
</feature>
<dbReference type="InterPro" id="IPR013130">
    <property type="entry name" value="Fe3_Rdtase_TM_dom"/>
</dbReference>
<keyword evidence="7 10" id="KW-1133">Transmembrane helix</keyword>
<reference evidence="13" key="1">
    <citation type="submission" date="2020-06" db="EMBL/GenBank/DDBJ databases">
        <authorList>
            <person name="Li T."/>
            <person name="Hu X."/>
            <person name="Zhang T."/>
            <person name="Song X."/>
            <person name="Zhang H."/>
            <person name="Dai N."/>
            <person name="Sheng W."/>
            <person name="Hou X."/>
            <person name="Wei L."/>
        </authorList>
    </citation>
    <scope>NUCLEOTIDE SEQUENCE</scope>
    <source>
        <strain evidence="13">3651</strain>
        <tissue evidence="13">Leaf</tissue>
    </source>
</reference>
<dbReference type="InterPro" id="IPR013623">
    <property type="entry name" value="NADPH_Ox"/>
</dbReference>